<dbReference type="EMBL" id="KI682694">
    <property type="protein sequence ID" value="ETL80630.1"/>
    <property type="molecule type" value="Genomic_DNA"/>
</dbReference>
<accession>W2K8D9</accession>
<organism evidence="2">
    <name type="scientific">Phytophthora nicotianae</name>
    <name type="common">Potato buckeye rot agent</name>
    <name type="synonym">Phytophthora parasitica</name>
    <dbReference type="NCBI Taxonomy" id="4792"/>
    <lineage>
        <taxon>Eukaryota</taxon>
        <taxon>Sar</taxon>
        <taxon>Stramenopiles</taxon>
        <taxon>Oomycota</taxon>
        <taxon>Peronosporomycetes</taxon>
        <taxon>Peronosporales</taxon>
        <taxon>Peronosporaceae</taxon>
        <taxon>Phytophthora</taxon>
    </lineage>
</organism>
<sequence>MPKSWKDGLRVWRGVCKYNSYEELKMSSDTKVREIQGQERYCLAKDQTPVPSDVCSYCQNVVTTSTNVVACRSICVIAMSRLELRGTSSYRANPYNHNQRNDNRGGGSRHQCGRGGNRGNNSNNSNNSNNNNA</sequence>
<feature type="compositionally biased region" description="Polar residues" evidence="1">
    <location>
        <begin position="87"/>
        <end position="98"/>
    </location>
</feature>
<protein>
    <submittedName>
        <fullName evidence="2">Uncharacterized protein</fullName>
    </submittedName>
</protein>
<feature type="compositionally biased region" description="Low complexity" evidence="1">
    <location>
        <begin position="119"/>
        <end position="133"/>
    </location>
</feature>
<evidence type="ECO:0000256" key="1">
    <source>
        <dbReference type="SAM" id="MobiDB-lite"/>
    </source>
</evidence>
<dbReference type="AlphaFoldDB" id="W2K8D9"/>
<gene>
    <name evidence="2" type="ORF">L917_18891</name>
</gene>
<reference evidence="2" key="1">
    <citation type="submission" date="2013-11" db="EMBL/GenBank/DDBJ databases">
        <title>The Genome Sequence of Phytophthora parasitica CHvinca01.</title>
        <authorList>
            <consortium name="The Broad Institute Genomics Platform"/>
            <person name="Russ C."/>
            <person name="Tyler B."/>
            <person name="Panabieres F."/>
            <person name="Shan W."/>
            <person name="Tripathy S."/>
            <person name="Grunwald N."/>
            <person name="Machado M."/>
            <person name="Johnson C.S."/>
            <person name="Arredondo F."/>
            <person name="Hong C."/>
            <person name="Coffey M."/>
            <person name="Young S.K."/>
            <person name="Zeng Q."/>
            <person name="Gargeya S."/>
            <person name="Fitzgerald M."/>
            <person name="Abouelleil A."/>
            <person name="Alvarado L."/>
            <person name="Chapman S.B."/>
            <person name="Gainer-Dewar J."/>
            <person name="Goldberg J."/>
            <person name="Griggs A."/>
            <person name="Gujja S."/>
            <person name="Hansen M."/>
            <person name="Howarth C."/>
            <person name="Imamovic A."/>
            <person name="Ireland A."/>
            <person name="Larimer J."/>
            <person name="McCowan C."/>
            <person name="Murphy C."/>
            <person name="Pearson M."/>
            <person name="Poon T.W."/>
            <person name="Priest M."/>
            <person name="Roberts A."/>
            <person name="Saif S."/>
            <person name="Shea T."/>
            <person name="Sykes S."/>
            <person name="Wortman J."/>
            <person name="Nusbaum C."/>
            <person name="Birren B."/>
        </authorList>
    </citation>
    <scope>NUCLEOTIDE SEQUENCE [LARGE SCALE GENOMIC DNA]</scope>
    <source>
        <strain evidence="2">CHvinca01</strain>
    </source>
</reference>
<dbReference type="Proteomes" id="UP000054423">
    <property type="component" value="Unassembled WGS sequence"/>
</dbReference>
<name>W2K8D9_PHYNI</name>
<evidence type="ECO:0000313" key="2">
    <source>
        <dbReference type="EMBL" id="ETL80630.1"/>
    </source>
</evidence>
<dbReference type="VEuPathDB" id="FungiDB:PPTG_20309"/>
<feature type="region of interest" description="Disordered" evidence="1">
    <location>
        <begin position="87"/>
        <end position="133"/>
    </location>
</feature>
<proteinExistence type="predicted"/>
<feature type="compositionally biased region" description="Gly residues" evidence="1">
    <location>
        <begin position="104"/>
        <end position="118"/>
    </location>
</feature>